<proteinExistence type="predicted"/>
<feature type="region of interest" description="Disordered" evidence="1">
    <location>
        <begin position="216"/>
        <end position="246"/>
    </location>
</feature>
<gene>
    <name evidence="2" type="ORF">ACAT0790_LOCUS45374</name>
</gene>
<dbReference type="AlphaFoldDB" id="A0A7S1RLC7"/>
<reference evidence="2" key="1">
    <citation type="submission" date="2021-01" db="EMBL/GenBank/DDBJ databases">
        <authorList>
            <person name="Corre E."/>
            <person name="Pelletier E."/>
            <person name="Niang G."/>
            <person name="Scheremetjew M."/>
            <person name="Finn R."/>
            <person name="Kale V."/>
            <person name="Holt S."/>
            <person name="Cochrane G."/>
            <person name="Meng A."/>
            <person name="Brown T."/>
            <person name="Cohen L."/>
        </authorList>
    </citation>
    <scope>NUCLEOTIDE SEQUENCE</scope>
    <source>
        <strain evidence="2">OF101</strain>
    </source>
</reference>
<feature type="region of interest" description="Disordered" evidence="1">
    <location>
        <begin position="116"/>
        <end position="142"/>
    </location>
</feature>
<protein>
    <submittedName>
        <fullName evidence="2">Uncharacterized protein</fullName>
    </submittedName>
</protein>
<evidence type="ECO:0000256" key="1">
    <source>
        <dbReference type="SAM" id="MobiDB-lite"/>
    </source>
</evidence>
<organism evidence="2">
    <name type="scientific">Alexandrium catenella</name>
    <name type="common">Red tide dinoflagellate</name>
    <name type="synonym">Gonyaulax catenella</name>
    <dbReference type="NCBI Taxonomy" id="2925"/>
    <lineage>
        <taxon>Eukaryota</taxon>
        <taxon>Sar</taxon>
        <taxon>Alveolata</taxon>
        <taxon>Dinophyceae</taxon>
        <taxon>Gonyaulacales</taxon>
        <taxon>Pyrocystaceae</taxon>
        <taxon>Alexandrium</taxon>
    </lineage>
</organism>
<evidence type="ECO:0000313" key="2">
    <source>
        <dbReference type="EMBL" id="CAD9168606.1"/>
    </source>
</evidence>
<feature type="compositionally biased region" description="Pro residues" evidence="1">
    <location>
        <begin position="126"/>
        <end position="140"/>
    </location>
</feature>
<accession>A0A7S1RLC7</accession>
<sequence length="299" mass="30583">MVMEMRAEAPAFVPTAPLVQPLPPQEAAAGSVEMVGDRLIRQLAAAIMPLPTPPTAATTRCFVITAAGLFCPYCAAGGPCSFHQPSSAGWEMLKLSVAGFASMQAGLRDRKIDDCEDPLGARRSLPPAPAGPPPSPPPPLGAADSGAISRDYFCTDCGSSTGTCLCNALSCIGGASGVSQLLGDGRRDGLVKNGMSEMEDFSKDVAWLEDVSTDAGGSEQACAESDVSDASLTGPGARRGPGGLQKMAAAQQHTALPYMSTVWMPNVRAAPAGAADVAGRSATVWYPARQGASWGTGAR</sequence>
<dbReference type="EMBL" id="HBGE01075777">
    <property type="protein sequence ID" value="CAD9168606.1"/>
    <property type="molecule type" value="Transcribed_RNA"/>
</dbReference>
<name>A0A7S1RLC7_ALECA</name>